<dbReference type="Proteomes" id="UP001232148">
    <property type="component" value="Unassembled WGS sequence"/>
</dbReference>
<evidence type="ECO:0000313" key="3">
    <source>
        <dbReference type="Proteomes" id="UP001232148"/>
    </source>
</evidence>
<comment type="caution">
    <text evidence="2">The sequence shown here is derived from an EMBL/GenBank/DDBJ whole genome shotgun (WGS) entry which is preliminary data.</text>
</comment>
<proteinExistence type="predicted"/>
<protein>
    <recommendedName>
        <fullName evidence="4">Secreted protein</fullName>
    </recommendedName>
</protein>
<keyword evidence="3" id="KW-1185">Reference proteome</keyword>
<name>A0AAD9M2E4_9PEZI</name>
<evidence type="ECO:0008006" key="4">
    <source>
        <dbReference type="Google" id="ProtNLM"/>
    </source>
</evidence>
<feature type="chain" id="PRO_5042054507" description="Secreted protein" evidence="1">
    <location>
        <begin position="33"/>
        <end position="80"/>
    </location>
</feature>
<evidence type="ECO:0000256" key="1">
    <source>
        <dbReference type="SAM" id="SignalP"/>
    </source>
</evidence>
<dbReference type="EMBL" id="MU842851">
    <property type="protein sequence ID" value="KAK2030464.1"/>
    <property type="molecule type" value="Genomic_DNA"/>
</dbReference>
<organism evidence="2 3">
    <name type="scientific">Colletotrichum zoysiae</name>
    <dbReference type="NCBI Taxonomy" id="1216348"/>
    <lineage>
        <taxon>Eukaryota</taxon>
        <taxon>Fungi</taxon>
        <taxon>Dikarya</taxon>
        <taxon>Ascomycota</taxon>
        <taxon>Pezizomycotina</taxon>
        <taxon>Sordariomycetes</taxon>
        <taxon>Hypocreomycetidae</taxon>
        <taxon>Glomerellales</taxon>
        <taxon>Glomerellaceae</taxon>
        <taxon>Colletotrichum</taxon>
        <taxon>Colletotrichum graminicola species complex</taxon>
    </lineage>
</organism>
<feature type="signal peptide" evidence="1">
    <location>
        <begin position="1"/>
        <end position="32"/>
    </location>
</feature>
<gene>
    <name evidence="2" type="ORF">LX32DRAFT_638170</name>
</gene>
<reference evidence="2" key="1">
    <citation type="submission" date="2021-06" db="EMBL/GenBank/DDBJ databases">
        <title>Comparative genomics, transcriptomics and evolutionary studies reveal genomic signatures of adaptation to plant cell wall in hemibiotrophic fungi.</title>
        <authorList>
            <consortium name="DOE Joint Genome Institute"/>
            <person name="Baroncelli R."/>
            <person name="Diaz J.F."/>
            <person name="Benocci T."/>
            <person name="Peng M."/>
            <person name="Battaglia E."/>
            <person name="Haridas S."/>
            <person name="Andreopoulos W."/>
            <person name="Labutti K."/>
            <person name="Pangilinan J."/>
            <person name="Floch G.L."/>
            <person name="Makela M.R."/>
            <person name="Henrissat B."/>
            <person name="Grigoriev I.V."/>
            <person name="Crouch J.A."/>
            <person name="De Vries R.P."/>
            <person name="Sukno S.A."/>
            <person name="Thon M.R."/>
        </authorList>
    </citation>
    <scope>NUCLEOTIDE SEQUENCE</scope>
    <source>
        <strain evidence="2">MAFF235873</strain>
    </source>
</reference>
<dbReference type="AlphaFoldDB" id="A0AAD9M2E4"/>
<sequence length="80" mass="8672">MLCSLLFSALSSCLVPLALLLSSPLLTSLVLACPRSQPIEKAFRIHPLVISCRHPFHPLSATLYNSLLCTFGKAKHCSPP</sequence>
<evidence type="ECO:0000313" key="2">
    <source>
        <dbReference type="EMBL" id="KAK2030464.1"/>
    </source>
</evidence>
<accession>A0AAD9M2E4</accession>
<keyword evidence="1" id="KW-0732">Signal</keyword>